<feature type="compositionally biased region" description="Low complexity" evidence="1">
    <location>
        <begin position="437"/>
        <end position="446"/>
    </location>
</feature>
<dbReference type="EMBL" id="KV906857">
    <property type="protein sequence ID" value="OON14141.1"/>
    <property type="molecule type" value="Genomic_DNA"/>
</dbReference>
<proteinExistence type="predicted"/>
<reference evidence="2 3" key="1">
    <citation type="submission" date="2015-03" db="EMBL/GenBank/DDBJ databases">
        <title>Draft genome of the nematode, Opisthorchis viverrini.</title>
        <authorList>
            <person name="Mitreva M."/>
        </authorList>
    </citation>
    <scope>NUCLEOTIDE SEQUENCE [LARGE SCALE GENOMIC DNA]</scope>
    <source>
        <strain evidence="2">Khon Kaen</strain>
    </source>
</reference>
<name>A0A1S8WI94_OPIVI</name>
<gene>
    <name evidence="2" type="ORF">X801_10070</name>
</gene>
<keyword evidence="3" id="KW-1185">Reference proteome</keyword>
<dbReference type="Proteomes" id="UP000243686">
    <property type="component" value="Unassembled WGS sequence"/>
</dbReference>
<feature type="region of interest" description="Disordered" evidence="1">
    <location>
        <begin position="428"/>
        <end position="447"/>
    </location>
</feature>
<protein>
    <submittedName>
        <fullName evidence="2">Uncharacterized protein</fullName>
    </submittedName>
</protein>
<evidence type="ECO:0000256" key="1">
    <source>
        <dbReference type="SAM" id="MobiDB-lite"/>
    </source>
</evidence>
<organism evidence="2 3">
    <name type="scientific">Opisthorchis viverrini</name>
    <name type="common">Southeast Asian liver fluke</name>
    <dbReference type="NCBI Taxonomy" id="6198"/>
    <lineage>
        <taxon>Eukaryota</taxon>
        <taxon>Metazoa</taxon>
        <taxon>Spiralia</taxon>
        <taxon>Lophotrochozoa</taxon>
        <taxon>Platyhelminthes</taxon>
        <taxon>Trematoda</taxon>
        <taxon>Digenea</taxon>
        <taxon>Opisthorchiida</taxon>
        <taxon>Opisthorchiata</taxon>
        <taxon>Opisthorchiidae</taxon>
        <taxon>Opisthorchis</taxon>
    </lineage>
</organism>
<evidence type="ECO:0000313" key="3">
    <source>
        <dbReference type="Proteomes" id="UP000243686"/>
    </source>
</evidence>
<accession>A0A1S8WI94</accession>
<sequence length="544" mass="61247">MVQLASLQSTTTRIPVSSGDCPGCVSDTFHCDPNSQSLSGLQFETDLQHRPRKWLARDAAIDTTELRCHTFPGPLVFTVLQNPGAPFSNLTSIHFEKVGLSHLVLSGAPHLKNVTLENCPQLQAILLAHPSVPMDTETVPNTLPSLRRIRVIRCPKFAIYHLLNAIASMYPSHDENVSIIYRPFGQYDERVEKALWDRAHHAHVLISHDYKLHESEREMEEFHSSFDQLFREVINFADMLVRRELLQVYPKPNTALSSPSSFRRSEHGANWDLVTDIPWIHEICCSFLRGSEPRQSDQADQFYEVLSEIQTASHPLKLQRRGIHLHVQFRDTHSSLCPVSVSDERPSEQAKSTNSLPQSYLRWPPSDQFLTTTHPALDPNVWGDGYDEAMVAALPPRETKPTHSWSGSPISDIPSWQRLLLSQEEPDYEGIRDDTNPPDSDTPSNSGLTVSQMCDQVTRPIATCEPAHSSSKRPRVERDFTAAVWAKLKSPIAVPHSNFPTSSATCTDGSENGGICRKRPSLPYHIHSDQTVTKKPRHTCHKLN</sequence>
<dbReference type="AlphaFoldDB" id="A0A1S8WI94"/>
<evidence type="ECO:0000313" key="2">
    <source>
        <dbReference type="EMBL" id="OON14141.1"/>
    </source>
</evidence>